<dbReference type="EMBL" id="JAVFKD010000001">
    <property type="protein sequence ID" value="KAK5998632.1"/>
    <property type="molecule type" value="Genomic_DNA"/>
</dbReference>
<sequence length="845" mass="93217">MDSIAALTITPFQDIVNQGNAAINNAGDSQPMLKAARSLVKEGERALERIEPLCKKHFDKFGSNFLAALQENNELTGYRTQLDDLLWAFDEYVKVEDFDADKFAELQALSRAAAPKIRNILLTMKLEAPSRFNTRGFMSQPSPPSSPDPPPPAPSPAVSNAGERDRGSISSNVTDPSLYDIRITDEELGIIVDGTESYGTASGSSSSGVPLTIPHQPEPEEELPRPPLDNPWDVNRDVAADEYYPRGKRYRPRSHSGGGFSVPRPPVNDDDDRRSGLVIYHDADGGGRRRSFITHLSEYSFSRDGASRPRGISTGGNAPHSIPEEGLVNGAENGRPYPYNGAYPLISYPSHPNLVSPYQTSPTDGRDSTKIPYRTNSASDQEPQVVRDRAPSIAESLVDPYQPPVQSNPIERRPVAATTDRQPGLELALDRPLPPIPPIPPTIFIDSDLIPLDPVLPSTYAPMSPGNCIINEHSSFNLHKGFCAGALEVLEGGIGIKKTKKPVGLSATATVARCGSCSYELDFRQLELDINEGNFVNNGVGHRLRFLQKSHLHTKRVDDVLYGCIFCVRMGRTLDESDATVFTNTAALFSHLARHPRPLPEVPGISVVDQVKIPAHLRNDYDLYFKNPPESHPVREKTVRPEASPDRAQALELLQGAKIVGLTWPAKYNGEWCKGWHDGVHAALPTEIIKLDRPDWSQIQRSGSTSRIRARARWRFAPKDKEDWLRFDKDEIITNISWSYAEHWCWSGTNAKGKWGIFPQAFVDTNTVQELTPAGSDRASVLSIEKNKSSSILPRFSLRSKSGRPPSIAESVSSGETNFRPGPTMNGFLFHGGSWARDMDRHGIT</sequence>
<feature type="region of interest" description="Disordered" evidence="2">
    <location>
        <begin position="353"/>
        <end position="388"/>
    </location>
</feature>
<feature type="region of interest" description="Disordered" evidence="2">
    <location>
        <begin position="301"/>
        <end position="333"/>
    </location>
</feature>
<dbReference type="InterPro" id="IPR001452">
    <property type="entry name" value="SH3_domain"/>
</dbReference>
<feature type="compositionally biased region" description="Basic and acidic residues" evidence="2">
    <location>
        <begin position="271"/>
        <end position="284"/>
    </location>
</feature>
<comment type="caution">
    <text evidence="4">The sequence shown here is derived from an EMBL/GenBank/DDBJ whole genome shotgun (WGS) entry which is preliminary data.</text>
</comment>
<evidence type="ECO:0000256" key="1">
    <source>
        <dbReference type="ARBA" id="ARBA00022443"/>
    </source>
</evidence>
<reference evidence="4 5" key="1">
    <citation type="submission" date="2024-01" db="EMBL/GenBank/DDBJ databases">
        <title>Complete genome of Cladobotryum mycophilum ATHUM6906.</title>
        <authorList>
            <person name="Christinaki A.C."/>
            <person name="Myridakis A.I."/>
            <person name="Kouvelis V.N."/>
        </authorList>
    </citation>
    <scope>NUCLEOTIDE SEQUENCE [LARGE SCALE GENOMIC DNA]</scope>
    <source>
        <strain evidence="4 5">ATHUM6906</strain>
    </source>
</reference>
<name>A0ABR0T2Q0_9HYPO</name>
<gene>
    <name evidence="4" type="ORF">PT974_01013</name>
</gene>
<feature type="region of interest" description="Disordered" evidence="2">
    <location>
        <begin position="133"/>
        <end position="175"/>
    </location>
</feature>
<organism evidence="4 5">
    <name type="scientific">Cladobotryum mycophilum</name>
    <dbReference type="NCBI Taxonomy" id="491253"/>
    <lineage>
        <taxon>Eukaryota</taxon>
        <taxon>Fungi</taxon>
        <taxon>Dikarya</taxon>
        <taxon>Ascomycota</taxon>
        <taxon>Pezizomycotina</taxon>
        <taxon>Sordariomycetes</taxon>
        <taxon>Hypocreomycetidae</taxon>
        <taxon>Hypocreales</taxon>
        <taxon>Hypocreaceae</taxon>
        <taxon>Cladobotryum</taxon>
    </lineage>
</organism>
<dbReference type="Pfam" id="PF14604">
    <property type="entry name" value="SH3_9"/>
    <property type="match status" value="1"/>
</dbReference>
<evidence type="ECO:0000256" key="2">
    <source>
        <dbReference type="SAM" id="MobiDB-lite"/>
    </source>
</evidence>
<feature type="compositionally biased region" description="Low complexity" evidence="2">
    <location>
        <begin position="196"/>
        <end position="208"/>
    </location>
</feature>
<accession>A0ABR0T2Q0</accession>
<feature type="compositionally biased region" description="Basic and acidic residues" evidence="2">
    <location>
        <begin position="234"/>
        <end position="245"/>
    </location>
</feature>
<dbReference type="SUPFAM" id="SSF50044">
    <property type="entry name" value="SH3-domain"/>
    <property type="match status" value="1"/>
</dbReference>
<keyword evidence="5" id="KW-1185">Reference proteome</keyword>
<feature type="compositionally biased region" description="Pro residues" evidence="2">
    <location>
        <begin position="141"/>
        <end position="155"/>
    </location>
</feature>
<feature type="domain" description="SH3" evidence="3">
    <location>
        <begin position="712"/>
        <end position="763"/>
    </location>
</feature>
<evidence type="ECO:0000313" key="5">
    <source>
        <dbReference type="Proteomes" id="UP001338125"/>
    </source>
</evidence>
<dbReference type="InterPro" id="IPR036028">
    <property type="entry name" value="SH3-like_dom_sf"/>
</dbReference>
<feature type="region of interest" description="Disordered" evidence="2">
    <location>
        <begin position="196"/>
        <end position="284"/>
    </location>
</feature>
<evidence type="ECO:0000313" key="4">
    <source>
        <dbReference type="EMBL" id="KAK5998632.1"/>
    </source>
</evidence>
<dbReference type="Gene3D" id="2.30.30.40">
    <property type="entry name" value="SH3 Domains"/>
    <property type="match status" value="1"/>
</dbReference>
<dbReference type="Proteomes" id="UP001338125">
    <property type="component" value="Unassembled WGS sequence"/>
</dbReference>
<evidence type="ECO:0000259" key="3">
    <source>
        <dbReference type="Pfam" id="PF14604"/>
    </source>
</evidence>
<keyword evidence="1" id="KW-0728">SH3 domain</keyword>
<proteinExistence type="predicted"/>
<protein>
    <recommendedName>
        <fullName evidence="3">SH3 domain-containing protein</fullName>
    </recommendedName>
</protein>